<dbReference type="PANTHER" id="PTHR43201:SF32">
    <property type="entry name" value="2-SUCCINYLBENZOATE--COA LIGASE, CHLOROPLASTIC_PEROXISOMAL"/>
    <property type="match status" value="1"/>
</dbReference>
<protein>
    <submittedName>
        <fullName evidence="2">Long-chain acyl-CoA synthetase (AMP-forming)</fullName>
    </submittedName>
</protein>
<dbReference type="OrthoDB" id="9803968at2"/>
<reference evidence="2 3" key="1">
    <citation type="submission" date="2016-10" db="EMBL/GenBank/DDBJ databases">
        <authorList>
            <person name="de Groot N.N."/>
        </authorList>
    </citation>
    <scope>NUCLEOTIDE SEQUENCE [LARGE SCALE GENOMIC DNA]</scope>
    <source>
        <strain evidence="2 3">DSM 6059</strain>
    </source>
</reference>
<gene>
    <name evidence="2" type="ORF">SAMN02745724_00584</name>
</gene>
<dbReference type="AlphaFoldDB" id="A0A1I1FDM0"/>
<dbReference type="InterPro" id="IPR000873">
    <property type="entry name" value="AMP-dep_synth/lig_dom"/>
</dbReference>
<dbReference type="InterPro" id="IPR042099">
    <property type="entry name" value="ANL_N_sf"/>
</dbReference>
<dbReference type="PROSITE" id="PS00455">
    <property type="entry name" value="AMP_BINDING"/>
    <property type="match status" value="1"/>
</dbReference>
<dbReference type="InterPro" id="IPR020845">
    <property type="entry name" value="AMP-binding_CS"/>
</dbReference>
<dbReference type="Pfam" id="PF23562">
    <property type="entry name" value="AMP-binding_C_3"/>
    <property type="match status" value="1"/>
</dbReference>
<dbReference type="RefSeq" id="WP_091979764.1">
    <property type="nucleotide sequence ID" value="NZ_FOLO01000003.1"/>
</dbReference>
<keyword evidence="3" id="KW-1185">Reference proteome</keyword>
<dbReference type="GO" id="GO:0006631">
    <property type="term" value="P:fatty acid metabolic process"/>
    <property type="evidence" value="ECO:0007669"/>
    <property type="project" value="TreeGrafter"/>
</dbReference>
<dbReference type="Proteomes" id="UP000198862">
    <property type="component" value="Unassembled WGS sequence"/>
</dbReference>
<dbReference type="STRING" id="1123010.SAMN02745724_00584"/>
<evidence type="ECO:0000313" key="3">
    <source>
        <dbReference type="Proteomes" id="UP000198862"/>
    </source>
</evidence>
<organism evidence="2 3">
    <name type="scientific">Pseudoalteromonas denitrificans DSM 6059</name>
    <dbReference type="NCBI Taxonomy" id="1123010"/>
    <lineage>
        <taxon>Bacteria</taxon>
        <taxon>Pseudomonadati</taxon>
        <taxon>Pseudomonadota</taxon>
        <taxon>Gammaproteobacteria</taxon>
        <taxon>Alteromonadales</taxon>
        <taxon>Pseudoalteromonadaceae</taxon>
        <taxon>Pseudoalteromonas</taxon>
    </lineage>
</organism>
<dbReference type="Gene3D" id="3.40.50.12780">
    <property type="entry name" value="N-terminal domain of ligase-like"/>
    <property type="match status" value="1"/>
</dbReference>
<dbReference type="EMBL" id="FOLO01000003">
    <property type="protein sequence ID" value="SFB97046.1"/>
    <property type="molecule type" value="Genomic_DNA"/>
</dbReference>
<dbReference type="GO" id="GO:0031956">
    <property type="term" value="F:medium-chain fatty acid-CoA ligase activity"/>
    <property type="evidence" value="ECO:0007669"/>
    <property type="project" value="TreeGrafter"/>
</dbReference>
<evidence type="ECO:0000259" key="1">
    <source>
        <dbReference type="Pfam" id="PF00501"/>
    </source>
</evidence>
<sequence>MSLLNKIKGAKKTTALSNGQINVSYEELIRQVSKRTAFLSSLNVKVIAISLDNSIDWILFDLAAQELNLKCIPLPVFFTSTQLGHVVNSADVELIISLNKELALNADTGNVDFISDFETTPLFAHMLSTSGNAQYPQKTQKVTFTSGSTGAPKGVCLSTENQVLVANSLKQSIGLEAPKHLCLLPLPVLLENIAGVYAPLLASGEVVVLTQDKLGFSGSQLVDPNTFLSAITQHQPNSLICVPELLILLVQAASSGWEIPKSLKFIAVGGAHVAPELLKQAQYLGLPVYQGYGLSECASVVCLNTPSKHDIETAGTILNHLNCELENGELVIKGNCHLGYLNQKDTWYAKSIKTGDIASIVNNKLVIKGRKKNVLISSFGRNINPEWPEALLLSSGLLEQCVVFGDNKPFCCALIVVNKNVSKGKVSSLFNRVNFQLPDYAKIKQWHILDETMSPKDGLFTQNNRPKRMTIYSRFEREINALYTSQKDVTLYANLMA</sequence>
<dbReference type="Pfam" id="PF00501">
    <property type="entry name" value="AMP-binding"/>
    <property type="match status" value="1"/>
</dbReference>
<dbReference type="SUPFAM" id="SSF56801">
    <property type="entry name" value="Acetyl-CoA synthetase-like"/>
    <property type="match status" value="1"/>
</dbReference>
<evidence type="ECO:0000313" key="2">
    <source>
        <dbReference type="EMBL" id="SFB97046.1"/>
    </source>
</evidence>
<name>A0A1I1FDM0_9GAMM</name>
<feature type="domain" description="AMP-dependent synthetase/ligase" evidence="1">
    <location>
        <begin position="10"/>
        <end position="329"/>
    </location>
</feature>
<dbReference type="PANTHER" id="PTHR43201">
    <property type="entry name" value="ACYL-COA SYNTHETASE"/>
    <property type="match status" value="1"/>
</dbReference>
<accession>A0A1I1FDM0</accession>
<proteinExistence type="predicted"/>